<feature type="compositionally biased region" description="Basic and acidic residues" evidence="5">
    <location>
        <begin position="207"/>
        <end position="219"/>
    </location>
</feature>
<feature type="region of interest" description="Disordered" evidence="5">
    <location>
        <begin position="24"/>
        <end position="45"/>
    </location>
</feature>
<feature type="region of interest" description="Disordered" evidence="5">
    <location>
        <begin position="395"/>
        <end position="684"/>
    </location>
</feature>
<keyword evidence="3" id="KW-0597">Phosphoprotein</keyword>
<feature type="compositionally biased region" description="Polar residues" evidence="5">
    <location>
        <begin position="97"/>
        <end position="107"/>
    </location>
</feature>
<feature type="compositionally biased region" description="Low complexity" evidence="5">
    <location>
        <begin position="647"/>
        <end position="667"/>
    </location>
</feature>
<proteinExistence type="inferred from homology"/>
<feature type="region of interest" description="Disordered" evidence="5">
    <location>
        <begin position="791"/>
        <end position="813"/>
    </location>
</feature>
<feature type="compositionally biased region" description="Polar residues" evidence="5">
    <location>
        <begin position="232"/>
        <end position="248"/>
    </location>
</feature>
<feature type="compositionally biased region" description="Basic and acidic residues" evidence="5">
    <location>
        <begin position="270"/>
        <end position="280"/>
    </location>
</feature>
<name>A0A8B9LW36_ASTMX</name>
<evidence type="ECO:0000313" key="7">
    <source>
        <dbReference type="Ensembl" id="ENSAMXP00005056379.1"/>
    </source>
</evidence>
<dbReference type="Pfam" id="PF18876">
    <property type="entry name" value="AFF4_CHD"/>
    <property type="match status" value="1"/>
</dbReference>
<dbReference type="GO" id="GO:0010468">
    <property type="term" value="P:regulation of gene expression"/>
    <property type="evidence" value="ECO:0007669"/>
    <property type="project" value="InterPro"/>
</dbReference>
<reference evidence="7" key="1">
    <citation type="submission" date="2025-08" db="UniProtKB">
        <authorList>
            <consortium name="Ensembl"/>
        </authorList>
    </citation>
    <scope>IDENTIFICATION</scope>
</reference>
<protein>
    <recommendedName>
        <fullName evidence="6">AF4/FMR2 C-terminal homology domain-containing protein</fullName>
    </recommendedName>
</protein>
<dbReference type="Proteomes" id="UP000694621">
    <property type="component" value="Unplaced"/>
</dbReference>
<keyword evidence="4" id="KW-0539">Nucleus</keyword>
<organism evidence="7 8">
    <name type="scientific">Astyanax mexicanus</name>
    <name type="common">Blind cave fish</name>
    <name type="synonym">Astyanax fasciatus mexicanus</name>
    <dbReference type="NCBI Taxonomy" id="7994"/>
    <lineage>
        <taxon>Eukaryota</taxon>
        <taxon>Metazoa</taxon>
        <taxon>Chordata</taxon>
        <taxon>Craniata</taxon>
        <taxon>Vertebrata</taxon>
        <taxon>Euteleostomi</taxon>
        <taxon>Actinopterygii</taxon>
        <taxon>Neopterygii</taxon>
        <taxon>Teleostei</taxon>
        <taxon>Ostariophysi</taxon>
        <taxon>Characiformes</taxon>
        <taxon>Characoidei</taxon>
        <taxon>Acestrorhamphidae</taxon>
        <taxon>Acestrorhamphinae</taxon>
        <taxon>Astyanax</taxon>
    </lineage>
</organism>
<evidence type="ECO:0000256" key="4">
    <source>
        <dbReference type="ARBA" id="ARBA00023242"/>
    </source>
</evidence>
<feature type="domain" description="AF4/FMR2 C-terminal homology" evidence="6">
    <location>
        <begin position="703"/>
        <end position="890"/>
    </location>
</feature>
<dbReference type="PANTHER" id="PTHR10528:SF6">
    <property type="entry name" value="AF4_FMR2 FAMILY MEMBER 1"/>
    <property type="match status" value="1"/>
</dbReference>
<evidence type="ECO:0000256" key="5">
    <source>
        <dbReference type="SAM" id="MobiDB-lite"/>
    </source>
</evidence>
<feature type="compositionally biased region" description="Pro residues" evidence="5">
    <location>
        <begin position="161"/>
        <end position="172"/>
    </location>
</feature>
<feature type="compositionally biased region" description="Basic and acidic residues" evidence="5">
    <location>
        <begin position="134"/>
        <end position="155"/>
    </location>
</feature>
<evidence type="ECO:0000313" key="8">
    <source>
        <dbReference type="Proteomes" id="UP000694621"/>
    </source>
</evidence>
<feature type="compositionally biased region" description="Pro residues" evidence="5">
    <location>
        <begin position="570"/>
        <end position="584"/>
    </location>
</feature>
<feature type="compositionally biased region" description="Polar residues" evidence="5">
    <location>
        <begin position="197"/>
        <end position="206"/>
    </location>
</feature>
<accession>A0A8B9LW36</accession>
<evidence type="ECO:0000256" key="3">
    <source>
        <dbReference type="ARBA" id="ARBA00022553"/>
    </source>
</evidence>
<evidence type="ECO:0000256" key="1">
    <source>
        <dbReference type="ARBA" id="ARBA00004123"/>
    </source>
</evidence>
<dbReference type="Pfam" id="PF18875">
    <property type="entry name" value="AF4_int"/>
    <property type="match status" value="1"/>
</dbReference>
<feature type="compositionally biased region" description="Polar residues" evidence="5">
    <location>
        <begin position="176"/>
        <end position="187"/>
    </location>
</feature>
<evidence type="ECO:0000259" key="6">
    <source>
        <dbReference type="Pfam" id="PF18876"/>
    </source>
</evidence>
<dbReference type="InterPro" id="IPR043640">
    <property type="entry name" value="AF4/FMR2_CHD"/>
</dbReference>
<evidence type="ECO:0000256" key="2">
    <source>
        <dbReference type="ARBA" id="ARBA00007354"/>
    </source>
</evidence>
<dbReference type="Ensembl" id="ENSAMXT00005060923.1">
    <property type="protein sequence ID" value="ENSAMXP00005056379.1"/>
    <property type="gene ID" value="ENSAMXG00005025025.1"/>
</dbReference>
<feature type="compositionally biased region" description="Basic residues" evidence="5">
    <location>
        <begin position="535"/>
        <end position="545"/>
    </location>
</feature>
<dbReference type="AlphaFoldDB" id="A0A8B9LW36"/>
<feature type="compositionally biased region" description="Basic and acidic residues" evidence="5">
    <location>
        <begin position="510"/>
        <end position="534"/>
    </location>
</feature>
<comment type="subcellular location">
    <subcellularLocation>
        <location evidence="1">Nucleus</location>
    </subcellularLocation>
</comment>
<dbReference type="GO" id="GO:0032783">
    <property type="term" value="C:super elongation complex"/>
    <property type="evidence" value="ECO:0007669"/>
    <property type="project" value="TreeGrafter"/>
</dbReference>
<comment type="similarity">
    <text evidence="2">Belongs to the AF4 family.</text>
</comment>
<sequence length="893" mass="98387">MSALINLYIFLRRREWERRNQEAQQDRELFQESTPLFGEPYKTNKGDELSRFVQRMLGNYEDENNSQYIQYDGAMKDRPSAQHVRSGRPSHKDKTDPSFQNLSSYGTAQPGHPGHGSGQPLKKFPFPHGSSVSHSKEEHSESHQQKMDTWSDMRDYSTLPPILPDLSPPAGPLSPLHSSESGDSNQDMDNENEHNHSLSPEYTGSSNRREPLHHLEPQKEVPQLTGDAPPLVSQTFPLPLSSKPNLANSKKPMALVRPMDGPDQVTSESPDLKPSPEDFHGQSYESLPDLKNGSKPSLPPLKVPAQSVEVISTLLHCVKLEMASWPPLLTAIHTPSTAEPSKFSFPIVCVCLTLFLSVCLSLSLSVCLYVFLYFCGSSQEEDRKDISWLLGPFIKKSQPKPNPQNHSEIGPDLESVLNTKPQLRTPPPEETKPRTKRCHTSRTPPAQVQPADAASEAKSTGPNTGHKPTPKPTESGHRKTVGNKQPGRSSKAPRPEEAHSSLQVESVEVTPRDKDSTFTDRPKVKTKSAHEKSSVKKSRSKHTHSNKKEGKDSSAPPRTTLVVESSKPASPSPAAPRSTSPPPKSTSTTETPTPTPTKSSKKSRPRSPSREKKSQGVSRSHPDPPQTLLVKIELSQLSRVPQLPKPTKTSKTSKTSKSSKSVSSKSKTSLEKELGSTGKPSKKRPVSSLLFFLCKEKRCWEGLDKTGKALRYLDAVLSFVESGIAMESDPQTPKSAYTMFSETLDLIRLLIFNLDFNAVSSFALLQMAMFRCKRESALKYSRTLTEHFKVPDQITGTPSPMSPMPSPASSVSSGLGSNPISSSITVAIPQVIQQVASSYVNITALFLSAHDTWEQAEEIARRGSGTLTSGMTPLVRYTRQGLHWLKLDASDSR</sequence>
<feature type="compositionally biased region" description="Low complexity" evidence="5">
    <location>
        <begin position="585"/>
        <end position="598"/>
    </location>
</feature>
<dbReference type="InterPro" id="IPR043639">
    <property type="entry name" value="AF4_int"/>
</dbReference>
<dbReference type="InterPro" id="IPR007797">
    <property type="entry name" value="AF4/FMR2"/>
</dbReference>
<dbReference type="PANTHER" id="PTHR10528">
    <property type="entry name" value="AF4/FMR2 FAMILY MEMBER"/>
    <property type="match status" value="1"/>
</dbReference>
<dbReference type="Pfam" id="PF05110">
    <property type="entry name" value="AF-4"/>
    <property type="match status" value="1"/>
</dbReference>
<dbReference type="Gene3D" id="6.10.250.2670">
    <property type="match status" value="1"/>
</dbReference>
<feature type="region of interest" description="Disordered" evidence="5">
    <location>
        <begin position="76"/>
        <end position="298"/>
    </location>
</feature>